<dbReference type="AlphaFoldDB" id="A0A5N6UHN2"/>
<dbReference type="EMBL" id="ML738703">
    <property type="protein sequence ID" value="KAE8158122.1"/>
    <property type="molecule type" value="Genomic_DNA"/>
</dbReference>
<keyword evidence="2" id="KW-1185">Reference proteome</keyword>
<evidence type="ECO:0000313" key="1">
    <source>
        <dbReference type="EMBL" id="KAE8158122.1"/>
    </source>
</evidence>
<evidence type="ECO:0000313" key="2">
    <source>
        <dbReference type="Proteomes" id="UP000326950"/>
    </source>
</evidence>
<protein>
    <submittedName>
        <fullName evidence="1">Uncharacterized protein</fullName>
    </submittedName>
</protein>
<dbReference type="Proteomes" id="UP000326950">
    <property type="component" value="Unassembled WGS sequence"/>
</dbReference>
<organism evidence="1 2">
    <name type="scientific">Aspergillus tamarii</name>
    <dbReference type="NCBI Taxonomy" id="41984"/>
    <lineage>
        <taxon>Eukaryota</taxon>
        <taxon>Fungi</taxon>
        <taxon>Dikarya</taxon>
        <taxon>Ascomycota</taxon>
        <taxon>Pezizomycotina</taxon>
        <taxon>Eurotiomycetes</taxon>
        <taxon>Eurotiomycetidae</taxon>
        <taxon>Eurotiales</taxon>
        <taxon>Aspergillaceae</taxon>
        <taxon>Aspergillus</taxon>
        <taxon>Aspergillus subgen. Circumdati</taxon>
    </lineage>
</organism>
<reference evidence="1 2" key="1">
    <citation type="submission" date="2019-04" db="EMBL/GenBank/DDBJ databases">
        <title>Friends and foes A comparative genomics study of 23 Aspergillus species from section Flavi.</title>
        <authorList>
            <consortium name="DOE Joint Genome Institute"/>
            <person name="Kjaerbolling I."/>
            <person name="Vesth T."/>
            <person name="Frisvad J.C."/>
            <person name="Nybo J.L."/>
            <person name="Theobald S."/>
            <person name="Kildgaard S."/>
            <person name="Isbrandt T."/>
            <person name="Kuo A."/>
            <person name="Sato A."/>
            <person name="Lyhne E.K."/>
            <person name="Kogle M.E."/>
            <person name="Wiebenga A."/>
            <person name="Kun R.S."/>
            <person name="Lubbers R.J."/>
            <person name="Makela M.R."/>
            <person name="Barry K."/>
            <person name="Chovatia M."/>
            <person name="Clum A."/>
            <person name="Daum C."/>
            <person name="Haridas S."/>
            <person name="He G."/>
            <person name="LaButti K."/>
            <person name="Lipzen A."/>
            <person name="Mondo S."/>
            <person name="Riley R."/>
            <person name="Salamov A."/>
            <person name="Simmons B.A."/>
            <person name="Magnuson J.K."/>
            <person name="Henrissat B."/>
            <person name="Mortensen U.H."/>
            <person name="Larsen T.O."/>
            <person name="Devries R.P."/>
            <person name="Grigoriev I.V."/>
            <person name="Machida M."/>
            <person name="Baker S.E."/>
            <person name="Andersen M.R."/>
        </authorList>
    </citation>
    <scope>NUCLEOTIDE SEQUENCE [LARGE SCALE GENOMIC DNA]</scope>
    <source>
        <strain evidence="1 2">CBS 117626</strain>
    </source>
</reference>
<proteinExistence type="predicted"/>
<accession>A0A5N6UHN2</accession>
<sequence>MALGNGPRIDERRERWIIIVELFLQHNIYGVNLDRVVCLEAPHSSAVQDIYRLDIPTFVSNEFSIVKLPPPCRLVREYTLITSTDLS</sequence>
<name>A0A5N6UHN2_ASPTM</name>
<gene>
    <name evidence="1" type="ORF">BDV40DRAFT_276583</name>
</gene>